<organism evidence="1 2">
    <name type="scientific">Geodia barretti</name>
    <name type="common">Barrett's horny sponge</name>
    <dbReference type="NCBI Taxonomy" id="519541"/>
    <lineage>
        <taxon>Eukaryota</taxon>
        <taxon>Metazoa</taxon>
        <taxon>Porifera</taxon>
        <taxon>Demospongiae</taxon>
        <taxon>Heteroscleromorpha</taxon>
        <taxon>Tetractinellida</taxon>
        <taxon>Astrophorina</taxon>
        <taxon>Geodiidae</taxon>
        <taxon>Geodia</taxon>
    </lineage>
</organism>
<dbReference type="Proteomes" id="UP001174909">
    <property type="component" value="Unassembled WGS sequence"/>
</dbReference>
<protein>
    <submittedName>
        <fullName evidence="1">Uncharacterized protein</fullName>
    </submittedName>
</protein>
<dbReference type="EMBL" id="CASHTH010002268">
    <property type="protein sequence ID" value="CAI8027285.1"/>
    <property type="molecule type" value="Genomic_DNA"/>
</dbReference>
<comment type="caution">
    <text evidence="1">The sequence shown here is derived from an EMBL/GenBank/DDBJ whole genome shotgun (WGS) entry which is preliminary data.</text>
</comment>
<evidence type="ECO:0000313" key="2">
    <source>
        <dbReference type="Proteomes" id="UP001174909"/>
    </source>
</evidence>
<name>A0AA35SBY9_GEOBA</name>
<keyword evidence="2" id="KW-1185">Reference proteome</keyword>
<gene>
    <name evidence="1" type="ORF">GBAR_LOCUS15615</name>
</gene>
<sequence length="202" mass="23589">MLEAVGLWTAPQEVYQDRTYRYLVAGEALDWLTLAERLCPEIEDFIPPVDLERLLFEGGLPEDVTPEEFKNWMGGNKHRAYLNYWYGVVVEEALQQAVEDDVRKREKARCYPDHEDMVEEAFTHLYAKPRAQLLKEFRKEAKIASHEPLSLADCKEFTYWLSKLRFNLWDPARVASDTRKGMRYLNHLEQVPGPLLAEEVGV</sequence>
<proteinExistence type="predicted"/>
<accession>A0AA35SBY9</accession>
<reference evidence="1" key="1">
    <citation type="submission" date="2023-03" db="EMBL/GenBank/DDBJ databases">
        <authorList>
            <person name="Steffen K."/>
            <person name="Cardenas P."/>
        </authorList>
    </citation>
    <scope>NUCLEOTIDE SEQUENCE</scope>
</reference>
<evidence type="ECO:0000313" key="1">
    <source>
        <dbReference type="EMBL" id="CAI8027285.1"/>
    </source>
</evidence>
<dbReference type="AlphaFoldDB" id="A0AA35SBY9"/>